<accession>A0A9Q0MZH7</accession>
<name>A0A9Q0MZH7_9DIPT</name>
<protein>
    <submittedName>
        <fullName evidence="2">Uncharacterized protein</fullName>
    </submittedName>
</protein>
<gene>
    <name evidence="2" type="ORF">Bhyg_05845</name>
</gene>
<dbReference type="AlphaFoldDB" id="A0A9Q0MZH7"/>
<keyword evidence="3" id="KW-1185">Reference proteome</keyword>
<dbReference type="EMBL" id="WJQU01000002">
    <property type="protein sequence ID" value="KAJ6640912.1"/>
    <property type="molecule type" value="Genomic_DNA"/>
</dbReference>
<evidence type="ECO:0000313" key="3">
    <source>
        <dbReference type="Proteomes" id="UP001151699"/>
    </source>
</evidence>
<sequence>MQIPLMSPVTSWNHFGCDNVKPIMQLSKKNRMTEPIVKKSGSQFRKSRASKAERESDVLKQMKSIKSFFKHPSNVVDIICNNNNDSHQPSGSRIDYLDDTNHEPSHSKNSEITANIDGDFGDAEIYIQDQEDRTICLGKGFIEDKKNDIMQ</sequence>
<comment type="caution">
    <text evidence="2">The sequence shown here is derived from an EMBL/GenBank/DDBJ whole genome shotgun (WGS) entry which is preliminary data.</text>
</comment>
<feature type="region of interest" description="Disordered" evidence="1">
    <location>
        <begin position="81"/>
        <end position="114"/>
    </location>
</feature>
<organism evidence="2 3">
    <name type="scientific">Pseudolycoriella hygida</name>
    <dbReference type="NCBI Taxonomy" id="35572"/>
    <lineage>
        <taxon>Eukaryota</taxon>
        <taxon>Metazoa</taxon>
        <taxon>Ecdysozoa</taxon>
        <taxon>Arthropoda</taxon>
        <taxon>Hexapoda</taxon>
        <taxon>Insecta</taxon>
        <taxon>Pterygota</taxon>
        <taxon>Neoptera</taxon>
        <taxon>Endopterygota</taxon>
        <taxon>Diptera</taxon>
        <taxon>Nematocera</taxon>
        <taxon>Sciaroidea</taxon>
        <taxon>Sciaridae</taxon>
        <taxon>Pseudolycoriella</taxon>
    </lineage>
</organism>
<dbReference type="Proteomes" id="UP001151699">
    <property type="component" value="Chromosome B"/>
</dbReference>
<evidence type="ECO:0000256" key="1">
    <source>
        <dbReference type="SAM" id="MobiDB-lite"/>
    </source>
</evidence>
<feature type="compositionally biased region" description="Basic and acidic residues" evidence="1">
    <location>
        <begin position="95"/>
        <end position="109"/>
    </location>
</feature>
<feature type="region of interest" description="Disordered" evidence="1">
    <location>
        <begin position="38"/>
        <end position="57"/>
    </location>
</feature>
<proteinExistence type="predicted"/>
<evidence type="ECO:0000313" key="2">
    <source>
        <dbReference type="EMBL" id="KAJ6640912.1"/>
    </source>
</evidence>
<reference evidence="2" key="1">
    <citation type="submission" date="2022-07" db="EMBL/GenBank/DDBJ databases">
        <authorList>
            <person name="Trinca V."/>
            <person name="Uliana J.V.C."/>
            <person name="Torres T.T."/>
            <person name="Ward R.J."/>
            <person name="Monesi N."/>
        </authorList>
    </citation>
    <scope>NUCLEOTIDE SEQUENCE</scope>
    <source>
        <strain evidence="2">HSMRA1968</strain>
        <tissue evidence="2">Whole embryos</tissue>
    </source>
</reference>